<evidence type="ECO:0000313" key="9">
    <source>
        <dbReference type="EMBL" id="EQB18657.1"/>
    </source>
</evidence>
<feature type="region of interest" description="Disordered" evidence="6">
    <location>
        <begin position="20"/>
        <end position="53"/>
    </location>
</feature>
<dbReference type="AlphaFoldDB" id="T0I003"/>
<keyword evidence="4" id="KW-0472">Membrane</keyword>
<name>T0I003_9SPHN</name>
<organism evidence="9 10">
    <name type="scientific">Novosphingobium lindaniclasticum LE124</name>
    <dbReference type="NCBI Taxonomy" id="1096930"/>
    <lineage>
        <taxon>Bacteria</taxon>
        <taxon>Pseudomonadati</taxon>
        <taxon>Pseudomonadota</taxon>
        <taxon>Alphaproteobacteria</taxon>
        <taxon>Sphingomonadales</taxon>
        <taxon>Sphingomonadaceae</taxon>
        <taxon>Novosphingobium</taxon>
    </lineage>
</organism>
<feature type="compositionally biased region" description="Basic and acidic residues" evidence="6">
    <location>
        <begin position="25"/>
        <end position="52"/>
    </location>
</feature>
<gene>
    <name evidence="9" type="ORF">L284_04210</name>
</gene>
<dbReference type="PANTHER" id="PTHR35603:SF2">
    <property type="entry name" value="OUTER MEMBRANE LIPOPROTEIN"/>
    <property type="match status" value="1"/>
</dbReference>
<proteinExistence type="inferred from homology"/>
<dbReference type="GO" id="GO:0009279">
    <property type="term" value="C:cell outer membrane"/>
    <property type="evidence" value="ECO:0007669"/>
    <property type="project" value="UniProtKB-SubCell"/>
</dbReference>
<feature type="domain" description="Glycine zipper 2TM" evidence="8">
    <location>
        <begin position="95"/>
        <end position="134"/>
    </location>
</feature>
<evidence type="ECO:0000259" key="8">
    <source>
        <dbReference type="Pfam" id="PF05433"/>
    </source>
</evidence>
<evidence type="ECO:0000256" key="5">
    <source>
        <dbReference type="ARBA" id="ARBA00023288"/>
    </source>
</evidence>
<dbReference type="PATRIC" id="fig|1096930.3.peg.829"/>
<sequence>MKKILMALAMAMAVAPMAAPVSADPPHRYDRDRYDRDRYDRGHDRGRYDRNRGYNRNVYDARGRYREPRRLGRNDRVWRGGDGRYYCKRDNGTTGLIIGAGAGALAGHQIAGRGDQTLGAIIGGVAGGLLGREIDRGGVKCR</sequence>
<evidence type="ECO:0000256" key="1">
    <source>
        <dbReference type="ARBA" id="ARBA00004459"/>
    </source>
</evidence>
<dbReference type="PANTHER" id="PTHR35603">
    <property type="match status" value="1"/>
</dbReference>
<keyword evidence="5" id="KW-0449">Lipoprotein</keyword>
<accession>T0I003</accession>
<evidence type="ECO:0000256" key="7">
    <source>
        <dbReference type="SAM" id="SignalP"/>
    </source>
</evidence>
<keyword evidence="10" id="KW-1185">Reference proteome</keyword>
<comment type="caution">
    <text evidence="9">The sequence shown here is derived from an EMBL/GenBank/DDBJ whole genome shotgun (WGS) entry which is preliminary data.</text>
</comment>
<protein>
    <recommendedName>
        <fullName evidence="3">17 kDa surface antigen</fullName>
    </recommendedName>
</protein>
<reference evidence="9 10" key="1">
    <citation type="journal article" date="2013" name="Genome Announc.">
        <title>Genome Sequence of Novosphingobium lindaniclasticum LE124T, Isolated from a Hexachlorocyclohexane Dumpsite.</title>
        <authorList>
            <person name="Saxena A."/>
            <person name="Nayyar N."/>
            <person name="Sangwan N."/>
            <person name="Kumari R."/>
            <person name="Khurana J.P."/>
            <person name="Lal R."/>
        </authorList>
    </citation>
    <scope>NUCLEOTIDE SEQUENCE [LARGE SCALE GENOMIC DNA]</scope>
    <source>
        <strain evidence="9 10">LE124</strain>
    </source>
</reference>
<evidence type="ECO:0000256" key="2">
    <source>
        <dbReference type="ARBA" id="ARBA00008681"/>
    </source>
</evidence>
<dbReference type="RefSeq" id="WP_021232805.1">
    <property type="nucleotide sequence ID" value="NZ_ATHL01000036.1"/>
</dbReference>
<dbReference type="InterPro" id="IPR008816">
    <property type="entry name" value="Gly_zipper_2TM_dom"/>
</dbReference>
<evidence type="ECO:0000256" key="6">
    <source>
        <dbReference type="SAM" id="MobiDB-lite"/>
    </source>
</evidence>
<evidence type="ECO:0000313" key="10">
    <source>
        <dbReference type="Proteomes" id="UP000015527"/>
    </source>
</evidence>
<dbReference type="InterPro" id="IPR051407">
    <property type="entry name" value="Bact_OM_lipoprot/Surf_antigen"/>
</dbReference>
<feature type="chain" id="PRO_5004576885" description="17 kDa surface antigen" evidence="7">
    <location>
        <begin position="24"/>
        <end position="142"/>
    </location>
</feature>
<dbReference type="eggNOG" id="COG3134">
    <property type="taxonomic scope" value="Bacteria"/>
</dbReference>
<keyword evidence="7" id="KW-0732">Signal</keyword>
<evidence type="ECO:0000256" key="4">
    <source>
        <dbReference type="ARBA" id="ARBA00023136"/>
    </source>
</evidence>
<comment type="subcellular location">
    <subcellularLocation>
        <location evidence="1">Cell outer membrane</location>
        <topology evidence="1">Lipid-anchor</topology>
    </subcellularLocation>
</comment>
<evidence type="ECO:0000256" key="3">
    <source>
        <dbReference type="ARBA" id="ARBA00015281"/>
    </source>
</evidence>
<dbReference type="Proteomes" id="UP000015527">
    <property type="component" value="Unassembled WGS sequence"/>
</dbReference>
<feature type="signal peptide" evidence="7">
    <location>
        <begin position="1"/>
        <end position="23"/>
    </location>
</feature>
<dbReference type="EMBL" id="ATHL01000036">
    <property type="protein sequence ID" value="EQB18657.1"/>
    <property type="molecule type" value="Genomic_DNA"/>
</dbReference>
<dbReference type="Pfam" id="PF05433">
    <property type="entry name" value="Rick_17kDa_Anti"/>
    <property type="match status" value="1"/>
</dbReference>
<comment type="similarity">
    <text evidence="2">Belongs to the rickettsiale 17 kDa surface antigen family.</text>
</comment>